<dbReference type="STRING" id="1332264.BW730_10530"/>
<dbReference type="Proteomes" id="UP000188145">
    <property type="component" value="Chromosome"/>
</dbReference>
<organism evidence="1 2">
    <name type="scientific">Tessaracoccus aquimaris</name>
    <dbReference type="NCBI Taxonomy" id="1332264"/>
    <lineage>
        <taxon>Bacteria</taxon>
        <taxon>Bacillati</taxon>
        <taxon>Actinomycetota</taxon>
        <taxon>Actinomycetes</taxon>
        <taxon>Propionibacteriales</taxon>
        <taxon>Propionibacteriaceae</taxon>
        <taxon>Tessaracoccus</taxon>
    </lineage>
</organism>
<dbReference type="KEGG" id="tes:BW730_10530"/>
<protein>
    <recommendedName>
        <fullName evidence="3">Isoprenylcysteine carboxyl methyltransferase</fullName>
    </recommendedName>
</protein>
<dbReference type="EMBL" id="CP019606">
    <property type="protein sequence ID" value="AQP47862.1"/>
    <property type="molecule type" value="Genomic_DNA"/>
</dbReference>
<dbReference type="AlphaFoldDB" id="A0A1Q2CP24"/>
<dbReference type="GO" id="GO:0012505">
    <property type="term" value="C:endomembrane system"/>
    <property type="evidence" value="ECO:0007669"/>
    <property type="project" value="UniProtKB-SubCell"/>
</dbReference>
<gene>
    <name evidence="1" type="ORF">BW730_10530</name>
</gene>
<dbReference type="RefSeq" id="WP_077686190.1">
    <property type="nucleotide sequence ID" value="NZ_CP019606.1"/>
</dbReference>
<evidence type="ECO:0008006" key="3">
    <source>
        <dbReference type="Google" id="ProtNLM"/>
    </source>
</evidence>
<accession>A0A1Q2CP24</accession>
<name>A0A1Q2CP24_9ACTN</name>
<dbReference type="Gene3D" id="1.20.120.1630">
    <property type="match status" value="1"/>
</dbReference>
<sequence>MHIPPPVPFTLAWIAQSLIVRKNRDTPVPVLSRAAGVAVGGVSLALMGGTVAQFRLGDTTIDPARPDRSSTLITTGPNRLTRNPIYLGFAGLLVAHALWRGSLTAALPVAGFVAAVTPQIEHEEDALMSRFGRAYARYVGRVPRWVSWR</sequence>
<dbReference type="OrthoDB" id="941586at2"/>
<keyword evidence="2" id="KW-1185">Reference proteome</keyword>
<evidence type="ECO:0000313" key="1">
    <source>
        <dbReference type="EMBL" id="AQP47862.1"/>
    </source>
</evidence>
<reference evidence="2" key="1">
    <citation type="submission" date="2017-02" db="EMBL/GenBank/DDBJ databases">
        <title>Tessaracoccus aquaemaris sp. nov., isolated from the intestine of a Korean rockfish, Sebastes schlegelii, in a marine aquaculture pond.</title>
        <authorList>
            <person name="Tak E.J."/>
            <person name="Bae J.-W."/>
        </authorList>
    </citation>
    <scope>NUCLEOTIDE SEQUENCE [LARGE SCALE GENOMIC DNA]</scope>
    <source>
        <strain evidence="2">NSG39</strain>
    </source>
</reference>
<evidence type="ECO:0000313" key="2">
    <source>
        <dbReference type="Proteomes" id="UP000188145"/>
    </source>
</evidence>
<proteinExistence type="predicted"/>